<comment type="similarity">
    <text evidence="1">Belongs to the ClpA/ClpB family.</text>
</comment>
<dbReference type="AlphaFoldDB" id="A0A1I4HPM4"/>
<dbReference type="OrthoDB" id="7059167at2"/>
<accession>A0A1I4HPM4</accession>
<organism evidence="3 4">
    <name type="scientific">Rugamonas rubra</name>
    <dbReference type="NCBI Taxonomy" id="758825"/>
    <lineage>
        <taxon>Bacteria</taxon>
        <taxon>Pseudomonadati</taxon>
        <taxon>Pseudomonadota</taxon>
        <taxon>Betaproteobacteria</taxon>
        <taxon>Burkholderiales</taxon>
        <taxon>Oxalobacteraceae</taxon>
        <taxon>Telluria group</taxon>
        <taxon>Rugamonas</taxon>
    </lineage>
</organism>
<proteinExistence type="inferred from homology"/>
<keyword evidence="4" id="KW-1185">Reference proteome</keyword>
<reference evidence="3 4" key="1">
    <citation type="submission" date="2016-10" db="EMBL/GenBank/DDBJ databases">
        <authorList>
            <person name="de Groot N.N."/>
        </authorList>
    </citation>
    <scope>NUCLEOTIDE SEQUENCE [LARGE SCALE GENOMIC DNA]</scope>
    <source>
        <strain evidence="3 4">ATCC 43154</strain>
    </source>
</reference>
<dbReference type="InterPro" id="IPR004176">
    <property type="entry name" value="Clp_R_N"/>
</dbReference>
<dbReference type="Gene3D" id="1.10.1780.10">
    <property type="entry name" value="Clp, N-terminal domain"/>
    <property type="match status" value="1"/>
</dbReference>
<feature type="domain" description="Clp R" evidence="2">
    <location>
        <begin position="20"/>
        <end position="73"/>
    </location>
</feature>
<dbReference type="SUPFAM" id="SSF81923">
    <property type="entry name" value="Double Clp-N motif"/>
    <property type="match status" value="1"/>
</dbReference>
<gene>
    <name evidence="3" type="ORF">SAMN02982985_00124</name>
</gene>
<sequence>MLSRLRQRFRDMRTIKTLCQGAERHANADGQSEAGLEHFILAALELPDGTARQAFARVGADPERFRDAIAQQYRDALRGIGLASPQLDALCQADTAVAPKPGPYQAKPSVQSLMRQLADWPRASAAEPLLGAHVIAVGAAQQGVAPRALRAMGIDLAALAGAARAEIAAVAAA</sequence>
<dbReference type="Pfam" id="PF02861">
    <property type="entry name" value="Clp_N"/>
    <property type="match status" value="1"/>
</dbReference>
<protein>
    <submittedName>
        <fullName evidence="3">Clp amino terminal domain-containing protein, pathogenicity island component</fullName>
    </submittedName>
</protein>
<dbReference type="EMBL" id="FOTW01000004">
    <property type="protein sequence ID" value="SFL43710.1"/>
    <property type="molecule type" value="Genomic_DNA"/>
</dbReference>
<dbReference type="Proteomes" id="UP000199470">
    <property type="component" value="Unassembled WGS sequence"/>
</dbReference>
<evidence type="ECO:0000256" key="1">
    <source>
        <dbReference type="ARBA" id="ARBA00008675"/>
    </source>
</evidence>
<name>A0A1I4HPM4_9BURK</name>
<evidence type="ECO:0000259" key="2">
    <source>
        <dbReference type="Pfam" id="PF02861"/>
    </source>
</evidence>
<dbReference type="InterPro" id="IPR036628">
    <property type="entry name" value="Clp_N_dom_sf"/>
</dbReference>
<evidence type="ECO:0000313" key="3">
    <source>
        <dbReference type="EMBL" id="SFL43710.1"/>
    </source>
</evidence>
<dbReference type="STRING" id="758825.SAMN02982985_00124"/>
<dbReference type="RefSeq" id="WP_093382224.1">
    <property type="nucleotide sequence ID" value="NZ_FOTW01000004.1"/>
</dbReference>
<evidence type="ECO:0000313" key="4">
    <source>
        <dbReference type="Proteomes" id="UP000199470"/>
    </source>
</evidence>